<evidence type="ECO:0000313" key="3">
    <source>
        <dbReference type="Proteomes" id="UP000029738"/>
    </source>
</evidence>
<evidence type="ECO:0000313" key="2">
    <source>
        <dbReference type="EMBL" id="KAF3884495.1"/>
    </source>
</evidence>
<dbReference type="EMBL" id="JHEG04000001">
    <property type="protein sequence ID" value="KAF3884495.1"/>
    <property type="molecule type" value="Genomic_DNA"/>
</dbReference>
<organism evidence="2 3">
    <name type="scientific">Tolypothrix bouteillei VB521301</name>
    <dbReference type="NCBI Taxonomy" id="1479485"/>
    <lineage>
        <taxon>Bacteria</taxon>
        <taxon>Bacillati</taxon>
        <taxon>Cyanobacteriota</taxon>
        <taxon>Cyanophyceae</taxon>
        <taxon>Nostocales</taxon>
        <taxon>Tolypothrichaceae</taxon>
        <taxon>Tolypothrix</taxon>
    </lineage>
</organism>
<dbReference type="AlphaFoldDB" id="A0A8S9SWN4"/>
<protein>
    <submittedName>
        <fullName evidence="2">Uncharacterized protein</fullName>
    </submittedName>
</protein>
<name>A0A8S9SWN4_9CYAN</name>
<dbReference type="OrthoDB" id="504375at2"/>
<evidence type="ECO:0000256" key="1">
    <source>
        <dbReference type="SAM" id="SignalP"/>
    </source>
</evidence>
<feature type="signal peptide" evidence="1">
    <location>
        <begin position="1"/>
        <end position="21"/>
    </location>
</feature>
<keyword evidence="3" id="KW-1185">Reference proteome</keyword>
<reference evidence="2" key="1">
    <citation type="journal article" date="2015" name="Genome Announc.">
        <title>Draft Genome Sequence of Tolypothrix boutellei Strain VB521301.</title>
        <authorList>
            <person name="Chandrababunaidu M.M."/>
            <person name="Singh D."/>
            <person name="Sen D."/>
            <person name="Bhan S."/>
            <person name="Das S."/>
            <person name="Gupta A."/>
            <person name="Adhikary S.P."/>
            <person name="Tripathy S."/>
        </authorList>
    </citation>
    <scope>NUCLEOTIDE SEQUENCE</scope>
    <source>
        <strain evidence="2">VB521301</strain>
    </source>
</reference>
<proteinExistence type="predicted"/>
<dbReference type="Proteomes" id="UP000029738">
    <property type="component" value="Unassembled WGS sequence"/>
</dbReference>
<gene>
    <name evidence="2" type="ORF">DA73_0400002680</name>
</gene>
<sequence length="434" mass="48279">MKQWLLTVLLPLVLLQNSALAQTPPLTTSDNKQLTLLPLEGTKQIQLNLVNCSGWLDCALAGVFLPTSAYIDSRELQFDNRTPRDVSVLNPAVIGQGEITGYQLNTSATFISPKSQILPANQIVGINLILKRSAMPPDHYVGAVYLNFDTGSRLTLPLDLNVRSGPLVPLLVLLLGVILGRLMQYVEKSGGAQAEALQEVNRLDLDIADADLENKDDKKILANMSDEVRKLVFRDKIDMAMSHIEAIRNRLEVLLNLQLMEQKIGEEKIDLKTEQLVRSQIERIRFFLAVQDDAAAKELLENLKTIFEGIETRAAVDLEMTRSINNAEAATDRIIKTESVPFYKPTLAERLQKFLVMLSGLSEQVRAEATLWFIKPLLSLTLLLTLTAVGLNSLYIENGKTFGARPFTDFLGLILWGLSADVASRSLSQMKDKR</sequence>
<dbReference type="RefSeq" id="WP_050046099.1">
    <property type="nucleotide sequence ID" value="NZ_JHEG04000001.1"/>
</dbReference>
<accession>A0A8S9SWN4</accession>
<comment type="caution">
    <text evidence="2">The sequence shown here is derived from an EMBL/GenBank/DDBJ whole genome shotgun (WGS) entry which is preliminary data.</text>
</comment>
<keyword evidence="1" id="KW-0732">Signal</keyword>
<feature type="chain" id="PRO_5035796205" evidence="1">
    <location>
        <begin position="22"/>
        <end position="434"/>
    </location>
</feature>
<reference evidence="2" key="2">
    <citation type="submission" date="2019-11" db="EMBL/GenBank/DDBJ databases">
        <title>Improved Assembly of Tolypothrix boutellei genome.</title>
        <authorList>
            <person name="Sarangi A.N."/>
            <person name="Mukherjee M."/>
            <person name="Ghosh S."/>
            <person name="Singh D."/>
            <person name="Das A."/>
            <person name="Kant S."/>
            <person name="Prusty A."/>
            <person name="Tripathy S."/>
        </authorList>
    </citation>
    <scope>NUCLEOTIDE SEQUENCE</scope>
    <source>
        <strain evidence="2">VB521301</strain>
    </source>
</reference>